<dbReference type="SUPFAM" id="SSF55729">
    <property type="entry name" value="Acyl-CoA N-acyltransferases (Nat)"/>
    <property type="match status" value="1"/>
</dbReference>
<feature type="domain" description="N-acetyltransferase" evidence="1">
    <location>
        <begin position="1"/>
        <end position="143"/>
    </location>
</feature>
<dbReference type="GO" id="GO:0016747">
    <property type="term" value="F:acyltransferase activity, transferring groups other than amino-acyl groups"/>
    <property type="evidence" value="ECO:0007669"/>
    <property type="project" value="InterPro"/>
</dbReference>
<dbReference type="AlphaFoldDB" id="A0A1I0QHG4"/>
<reference evidence="3" key="1">
    <citation type="submission" date="2016-10" db="EMBL/GenBank/DDBJ databases">
        <authorList>
            <person name="Varghese N."/>
        </authorList>
    </citation>
    <scope>NUCLEOTIDE SEQUENCE [LARGE SCALE GENOMIC DNA]</scope>
    <source>
        <strain evidence="3">CGMCC 1.12284</strain>
    </source>
</reference>
<organism evidence="2 3">
    <name type="scientific">Natrinema salifodinae</name>
    <dbReference type="NCBI Taxonomy" id="1202768"/>
    <lineage>
        <taxon>Archaea</taxon>
        <taxon>Methanobacteriati</taxon>
        <taxon>Methanobacteriota</taxon>
        <taxon>Stenosarchaea group</taxon>
        <taxon>Halobacteria</taxon>
        <taxon>Halobacteriales</taxon>
        <taxon>Natrialbaceae</taxon>
        <taxon>Natrinema</taxon>
    </lineage>
</organism>
<name>A0A1I0QHG4_9EURY</name>
<dbReference type="STRING" id="1202768.SAMN05216285_3536"/>
<evidence type="ECO:0000313" key="3">
    <source>
        <dbReference type="Proteomes" id="UP000183275"/>
    </source>
</evidence>
<dbReference type="Proteomes" id="UP000183275">
    <property type="component" value="Unassembled WGS sequence"/>
</dbReference>
<dbReference type="GO" id="GO:0005840">
    <property type="term" value="C:ribosome"/>
    <property type="evidence" value="ECO:0007669"/>
    <property type="project" value="UniProtKB-KW"/>
</dbReference>
<dbReference type="Gene3D" id="3.40.630.30">
    <property type="match status" value="1"/>
</dbReference>
<dbReference type="InterPro" id="IPR000182">
    <property type="entry name" value="GNAT_dom"/>
</dbReference>
<dbReference type="OrthoDB" id="194677at2157"/>
<dbReference type="Pfam" id="PF13508">
    <property type="entry name" value="Acetyltransf_7"/>
    <property type="match status" value="1"/>
</dbReference>
<protein>
    <submittedName>
        <fullName evidence="2">Ribosomal protein S18 acetylase RimI</fullName>
    </submittedName>
</protein>
<evidence type="ECO:0000313" key="2">
    <source>
        <dbReference type="EMBL" id="SEW26077.1"/>
    </source>
</evidence>
<keyword evidence="2" id="KW-0689">Ribosomal protein</keyword>
<sequence length="143" mass="15681">MFVRTATADDAMTVRRILDAAMLEPGDVEARIEADDVFVAGDRRCGTTGERGDEGERILGTIVLEPIEGERGAHVAAIGVRRRHRGRGIGRALIDQAIEREGRLTARFDDGVRPFYERLGFAIEPIDGQRHRGVKADRGVGSD</sequence>
<evidence type="ECO:0000259" key="1">
    <source>
        <dbReference type="PROSITE" id="PS51186"/>
    </source>
</evidence>
<dbReference type="InterPro" id="IPR016181">
    <property type="entry name" value="Acyl_CoA_acyltransferase"/>
</dbReference>
<accession>A0A1I0QHG4</accession>
<dbReference type="eggNOG" id="arCOG04721">
    <property type="taxonomic scope" value="Archaea"/>
</dbReference>
<dbReference type="EMBL" id="FOIS01000004">
    <property type="protein sequence ID" value="SEW26077.1"/>
    <property type="molecule type" value="Genomic_DNA"/>
</dbReference>
<keyword evidence="3" id="KW-1185">Reference proteome</keyword>
<dbReference type="RefSeq" id="WP_049989463.1">
    <property type="nucleotide sequence ID" value="NZ_FOIS01000004.1"/>
</dbReference>
<dbReference type="PROSITE" id="PS51186">
    <property type="entry name" value="GNAT"/>
    <property type="match status" value="1"/>
</dbReference>
<gene>
    <name evidence="2" type="ORF">SAMN05216285_3536</name>
</gene>
<keyword evidence="2" id="KW-0687">Ribonucleoprotein</keyword>
<proteinExistence type="predicted"/>